<reference evidence="1 2" key="1">
    <citation type="submission" date="2015-08" db="EMBL/GenBank/DDBJ databases">
        <title>Emmonsia species relationships and genome sequence.</title>
        <authorList>
            <person name="Cuomo C.A."/>
            <person name="Schwartz I.S."/>
            <person name="Kenyon C."/>
            <person name="De Hoog G.S."/>
            <person name="Govender N.P."/>
            <person name="Botha A."/>
            <person name="Moreno L."/>
            <person name="De Vries M."/>
            <person name="Munoz J.F."/>
            <person name="Stielow J.B."/>
        </authorList>
    </citation>
    <scope>NUCLEOTIDE SEQUENCE [LARGE SCALE GENOMIC DNA]</scope>
    <source>
        <strain evidence="1 2">EI222</strain>
    </source>
</reference>
<dbReference type="EMBL" id="LGTZ01000255">
    <property type="protein sequence ID" value="OJD26216.1"/>
    <property type="molecule type" value="Genomic_DNA"/>
</dbReference>
<name>A0A1J9QCN9_9EURO</name>
<gene>
    <name evidence="1" type="ORF">ACJ73_02402</name>
</gene>
<dbReference type="Proteomes" id="UP000242791">
    <property type="component" value="Unassembled WGS sequence"/>
</dbReference>
<dbReference type="VEuPathDB" id="FungiDB:ACJ73_02402"/>
<evidence type="ECO:0000313" key="1">
    <source>
        <dbReference type="EMBL" id="OJD26216.1"/>
    </source>
</evidence>
<dbReference type="AlphaFoldDB" id="A0A1J9QCN9"/>
<feature type="non-terminal residue" evidence="1">
    <location>
        <position position="90"/>
    </location>
</feature>
<protein>
    <submittedName>
        <fullName evidence="1">Uncharacterized protein</fullName>
    </submittedName>
</protein>
<comment type="caution">
    <text evidence="1">The sequence shown here is derived from an EMBL/GenBank/DDBJ whole genome shotgun (WGS) entry which is preliminary data.</text>
</comment>
<organism evidence="1 2">
    <name type="scientific">Blastomyces percursus</name>
    <dbReference type="NCBI Taxonomy" id="1658174"/>
    <lineage>
        <taxon>Eukaryota</taxon>
        <taxon>Fungi</taxon>
        <taxon>Dikarya</taxon>
        <taxon>Ascomycota</taxon>
        <taxon>Pezizomycotina</taxon>
        <taxon>Eurotiomycetes</taxon>
        <taxon>Eurotiomycetidae</taxon>
        <taxon>Onygenales</taxon>
        <taxon>Ajellomycetaceae</taxon>
        <taxon>Blastomyces</taxon>
    </lineage>
</organism>
<evidence type="ECO:0000313" key="2">
    <source>
        <dbReference type="Proteomes" id="UP000242791"/>
    </source>
</evidence>
<accession>A0A1J9QCN9</accession>
<keyword evidence="2" id="KW-1185">Reference proteome</keyword>
<sequence length="90" mass="9992">MVRGFQDVGTKPDAGKYDVLIAIRRQVVRSGKPGPRILGHNRVWHFKTPTTSEVERDRGLARQLIMGKKREWRATVGRVGARGSASGPRG</sequence>
<dbReference type="OrthoDB" id="10358349at2759"/>
<proteinExistence type="predicted"/>